<evidence type="ECO:0000256" key="3">
    <source>
        <dbReference type="ARBA" id="ARBA00001522"/>
    </source>
</evidence>
<dbReference type="GO" id="GO:0043752">
    <property type="term" value="F:adenosylcobinamide kinase activity"/>
    <property type="evidence" value="ECO:0007669"/>
    <property type="project" value="UniProtKB-EC"/>
</dbReference>
<comment type="catalytic activity">
    <reaction evidence="1">
        <text>adenosylcob(III)inamide + ATP = adenosylcob(III)inamide phosphate + ADP + H(+)</text>
        <dbReference type="Rhea" id="RHEA:15769"/>
        <dbReference type="ChEBI" id="CHEBI:2480"/>
        <dbReference type="ChEBI" id="CHEBI:15378"/>
        <dbReference type="ChEBI" id="CHEBI:30616"/>
        <dbReference type="ChEBI" id="CHEBI:58502"/>
        <dbReference type="ChEBI" id="CHEBI:456216"/>
        <dbReference type="EC" id="2.7.1.156"/>
    </reaction>
</comment>
<keyword evidence="15" id="KW-0342">GTP-binding</keyword>
<comment type="function">
    <text evidence="4">Catalyzes ATP-dependent phosphorylation of adenosylcobinamide and addition of GMP to adenosylcobinamide phosphate.</text>
</comment>
<evidence type="ECO:0000256" key="14">
    <source>
        <dbReference type="ARBA" id="ARBA00022840"/>
    </source>
</evidence>
<keyword evidence="11" id="KW-0808">Transferase</keyword>
<dbReference type="GO" id="GO:0005525">
    <property type="term" value="F:GTP binding"/>
    <property type="evidence" value="ECO:0007669"/>
    <property type="project" value="UniProtKB-KW"/>
</dbReference>
<dbReference type="InterPro" id="IPR027417">
    <property type="entry name" value="P-loop_NTPase"/>
</dbReference>
<dbReference type="GO" id="GO:0009236">
    <property type="term" value="P:cobalamin biosynthetic process"/>
    <property type="evidence" value="ECO:0007669"/>
    <property type="project" value="UniProtKB-KW"/>
</dbReference>
<evidence type="ECO:0000256" key="17">
    <source>
        <dbReference type="ARBA" id="ARBA00030571"/>
    </source>
</evidence>
<reference evidence="18" key="1">
    <citation type="journal article" date="2014" name="Front. Microbiol.">
        <title>High frequency of phylogenetically diverse reductive dehalogenase-homologous genes in deep subseafloor sedimentary metagenomes.</title>
        <authorList>
            <person name="Kawai M."/>
            <person name="Futagami T."/>
            <person name="Toyoda A."/>
            <person name="Takaki Y."/>
            <person name="Nishi S."/>
            <person name="Hori S."/>
            <person name="Arai W."/>
            <person name="Tsubouchi T."/>
            <person name="Morono Y."/>
            <person name="Uchiyama I."/>
            <person name="Ito T."/>
            <person name="Fujiyama A."/>
            <person name="Inagaki F."/>
            <person name="Takami H."/>
        </authorList>
    </citation>
    <scope>NUCLEOTIDE SEQUENCE</scope>
    <source>
        <strain evidence="18">Expedition CK06-06</strain>
    </source>
</reference>
<evidence type="ECO:0000256" key="10">
    <source>
        <dbReference type="ARBA" id="ARBA00022573"/>
    </source>
</evidence>
<proteinExistence type="inferred from homology"/>
<keyword evidence="12" id="KW-0547">Nucleotide-binding</keyword>
<evidence type="ECO:0000256" key="1">
    <source>
        <dbReference type="ARBA" id="ARBA00000312"/>
    </source>
</evidence>
<name>X1HB42_9ZZZZ</name>
<evidence type="ECO:0000256" key="13">
    <source>
        <dbReference type="ARBA" id="ARBA00022777"/>
    </source>
</evidence>
<comment type="pathway">
    <text evidence="5">Cofactor biosynthesis; adenosylcobalamin biosynthesis; adenosylcobalamin from cob(II)yrinate a,c-diamide: step 6/7.</text>
</comment>
<evidence type="ECO:0000256" key="15">
    <source>
        <dbReference type="ARBA" id="ARBA00023134"/>
    </source>
</evidence>
<dbReference type="PANTHER" id="PTHR34848">
    <property type="match status" value="1"/>
</dbReference>
<keyword evidence="14" id="KW-0067">ATP-binding</keyword>
<dbReference type="AlphaFoldDB" id="X1HB42"/>
<evidence type="ECO:0000256" key="7">
    <source>
        <dbReference type="ARBA" id="ARBA00007490"/>
    </source>
</evidence>
<comment type="similarity">
    <text evidence="7">Belongs to the CobU/CobP family.</text>
</comment>
<evidence type="ECO:0000256" key="5">
    <source>
        <dbReference type="ARBA" id="ARBA00004692"/>
    </source>
</evidence>
<feature type="non-terminal residue" evidence="18">
    <location>
        <position position="1"/>
    </location>
</feature>
<evidence type="ECO:0000256" key="6">
    <source>
        <dbReference type="ARBA" id="ARBA00005159"/>
    </source>
</evidence>
<protein>
    <recommendedName>
        <fullName evidence="16">Adenosylcobinamide kinase</fullName>
        <ecNumber evidence="8">2.7.1.156</ecNumber>
        <ecNumber evidence="9">2.7.7.62</ecNumber>
    </recommendedName>
    <alternativeName>
        <fullName evidence="17">Adenosylcobinamide-phosphate guanylyltransferase</fullName>
    </alternativeName>
</protein>
<comment type="caution">
    <text evidence="18">The sequence shown here is derived from an EMBL/GenBank/DDBJ whole genome shotgun (WGS) entry which is preliminary data.</text>
</comment>
<accession>X1HB42</accession>
<dbReference type="GO" id="GO:0008820">
    <property type="term" value="F:cobinamide phosphate guanylyltransferase activity"/>
    <property type="evidence" value="ECO:0007669"/>
    <property type="project" value="UniProtKB-EC"/>
</dbReference>
<keyword evidence="10" id="KW-0169">Cobalamin biosynthesis</keyword>
<dbReference type="GO" id="GO:0005524">
    <property type="term" value="F:ATP binding"/>
    <property type="evidence" value="ECO:0007669"/>
    <property type="project" value="UniProtKB-KW"/>
</dbReference>
<gene>
    <name evidence="18" type="ORF">S03H2_16678</name>
</gene>
<dbReference type="EC" id="2.7.1.156" evidence="8"/>
<comment type="catalytic activity">
    <reaction evidence="3">
        <text>adenosylcob(III)inamide + GTP = adenosylcob(III)inamide phosphate + GDP + H(+)</text>
        <dbReference type="Rhea" id="RHEA:15765"/>
        <dbReference type="ChEBI" id="CHEBI:2480"/>
        <dbReference type="ChEBI" id="CHEBI:15378"/>
        <dbReference type="ChEBI" id="CHEBI:37565"/>
        <dbReference type="ChEBI" id="CHEBI:58189"/>
        <dbReference type="ChEBI" id="CHEBI:58502"/>
        <dbReference type="EC" id="2.7.1.156"/>
    </reaction>
</comment>
<evidence type="ECO:0000256" key="9">
    <source>
        <dbReference type="ARBA" id="ARBA00012523"/>
    </source>
</evidence>
<keyword evidence="13" id="KW-0418">Kinase</keyword>
<dbReference type="Pfam" id="PF02283">
    <property type="entry name" value="CobU"/>
    <property type="match status" value="1"/>
</dbReference>
<dbReference type="InterPro" id="IPR003203">
    <property type="entry name" value="CobU/CobP"/>
</dbReference>
<evidence type="ECO:0000256" key="11">
    <source>
        <dbReference type="ARBA" id="ARBA00022679"/>
    </source>
</evidence>
<dbReference type="Gene3D" id="3.40.50.300">
    <property type="entry name" value="P-loop containing nucleotide triphosphate hydrolases"/>
    <property type="match status" value="1"/>
</dbReference>
<evidence type="ECO:0000256" key="16">
    <source>
        <dbReference type="ARBA" id="ARBA00029570"/>
    </source>
</evidence>
<sequence length="116" mass="12818">LLVSNVILNPSLPLSLRAERSNLLALRAGSVKNLERIDFAEAEKQVMTEVKELIKCINKHKGIFIVVSNEVGLGLVPENKLGRVYRDLLGKANQLLAQHADEIYFMVSGIPVKIKG</sequence>
<evidence type="ECO:0000256" key="4">
    <source>
        <dbReference type="ARBA" id="ARBA00003889"/>
    </source>
</evidence>
<evidence type="ECO:0000256" key="12">
    <source>
        <dbReference type="ARBA" id="ARBA00022741"/>
    </source>
</evidence>
<comment type="catalytic activity">
    <reaction evidence="2">
        <text>adenosylcob(III)inamide phosphate + GTP + H(+) = adenosylcob(III)inamide-GDP + diphosphate</text>
        <dbReference type="Rhea" id="RHEA:22712"/>
        <dbReference type="ChEBI" id="CHEBI:15378"/>
        <dbReference type="ChEBI" id="CHEBI:33019"/>
        <dbReference type="ChEBI" id="CHEBI:37565"/>
        <dbReference type="ChEBI" id="CHEBI:58502"/>
        <dbReference type="ChEBI" id="CHEBI:60487"/>
        <dbReference type="EC" id="2.7.7.62"/>
    </reaction>
</comment>
<dbReference type="PANTHER" id="PTHR34848:SF1">
    <property type="entry name" value="BIFUNCTIONAL ADENOSYLCOBALAMIN BIOSYNTHESIS PROTEIN COBU"/>
    <property type="match status" value="1"/>
</dbReference>
<evidence type="ECO:0000313" key="18">
    <source>
        <dbReference type="EMBL" id="GAH42518.1"/>
    </source>
</evidence>
<evidence type="ECO:0000256" key="8">
    <source>
        <dbReference type="ARBA" id="ARBA00012016"/>
    </source>
</evidence>
<comment type="pathway">
    <text evidence="6">Cofactor biosynthesis; adenosylcobalamin biosynthesis; adenosylcobalamin from cob(II)yrinate a,c-diamide: step 5/7.</text>
</comment>
<organism evidence="18">
    <name type="scientific">marine sediment metagenome</name>
    <dbReference type="NCBI Taxonomy" id="412755"/>
    <lineage>
        <taxon>unclassified sequences</taxon>
        <taxon>metagenomes</taxon>
        <taxon>ecological metagenomes</taxon>
    </lineage>
</organism>
<evidence type="ECO:0000256" key="2">
    <source>
        <dbReference type="ARBA" id="ARBA00000711"/>
    </source>
</evidence>
<dbReference type="EC" id="2.7.7.62" evidence="9"/>
<dbReference type="SUPFAM" id="SSF52540">
    <property type="entry name" value="P-loop containing nucleoside triphosphate hydrolases"/>
    <property type="match status" value="1"/>
</dbReference>
<dbReference type="EMBL" id="BARU01008537">
    <property type="protein sequence ID" value="GAH42518.1"/>
    <property type="molecule type" value="Genomic_DNA"/>
</dbReference>